<dbReference type="InterPro" id="IPR020846">
    <property type="entry name" value="MFS_dom"/>
</dbReference>
<dbReference type="Gene3D" id="1.20.1720.10">
    <property type="entry name" value="Multidrug resistance protein D"/>
    <property type="match status" value="1"/>
</dbReference>
<feature type="transmembrane region" description="Helical" evidence="8">
    <location>
        <begin position="228"/>
        <end position="252"/>
    </location>
</feature>
<comment type="caution">
    <text evidence="10">The sequence shown here is derived from an EMBL/GenBank/DDBJ whole genome shotgun (WGS) entry which is preliminary data.</text>
</comment>
<feature type="transmembrane region" description="Helical" evidence="8">
    <location>
        <begin position="203"/>
        <end position="222"/>
    </location>
</feature>
<dbReference type="PROSITE" id="PS50850">
    <property type="entry name" value="MFS"/>
    <property type="match status" value="1"/>
</dbReference>
<evidence type="ECO:0000256" key="5">
    <source>
        <dbReference type="ARBA" id="ARBA00022692"/>
    </source>
</evidence>
<dbReference type="GO" id="GO:0005886">
    <property type="term" value="C:plasma membrane"/>
    <property type="evidence" value="ECO:0007669"/>
    <property type="project" value="UniProtKB-SubCell"/>
</dbReference>
<dbReference type="SUPFAM" id="SSF103473">
    <property type="entry name" value="MFS general substrate transporter"/>
    <property type="match status" value="1"/>
</dbReference>
<feature type="transmembrane region" description="Helical" evidence="8">
    <location>
        <begin position="84"/>
        <end position="103"/>
    </location>
</feature>
<feature type="transmembrane region" description="Helical" evidence="8">
    <location>
        <begin position="443"/>
        <end position="461"/>
    </location>
</feature>
<evidence type="ECO:0000256" key="7">
    <source>
        <dbReference type="ARBA" id="ARBA00023136"/>
    </source>
</evidence>
<feature type="transmembrane region" description="Helical" evidence="8">
    <location>
        <begin position="171"/>
        <end position="191"/>
    </location>
</feature>
<dbReference type="GO" id="GO:0022857">
    <property type="term" value="F:transmembrane transporter activity"/>
    <property type="evidence" value="ECO:0007669"/>
    <property type="project" value="InterPro"/>
</dbReference>
<accession>A0A4T2C169</accession>
<dbReference type="Proteomes" id="UP000306192">
    <property type="component" value="Unassembled WGS sequence"/>
</dbReference>
<feature type="transmembrane region" description="Helical" evidence="8">
    <location>
        <begin position="306"/>
        <end position="326"/>
    </location>
</feature>
<name>A0A4T2C169_9MICO</name>
<dbReference type="OrthoDB" id="7375466at2"/>
<feature type="transmembrane region" description="Helical" evidence="8">
    <location>
        <begin position="109"/>
        <end position="130"/>
    </location>
</feature>
<evidence type="ECO:0000259" key="9">
    <source>
        <dbReference type="PROSITE" id="PS50850"/>
    </source>
</evidence>
<protein>
    <submittedName>
        <fullName evidence="10">DHA2 family efflux MFS transporter permease subunit</fullName>
    </submittedName>
</protein>
<dbReference type="NCBIfam" id="TIGR00711">
    <property type="entry name" value="efflux_EmrB"/>
    <property type="match status" value="1"/>
</dbReference>
<evidence type="ECO:0000256" key="8">
    <source>
        <dbReference type="SAM" id="Phobius"/>
    </source>
</evidence>
<evidence type="ECO:0000313" key="11">
    <source>
        <dbReference type="Proteomes" id="UP000306192"/>
    </source>
</evidence>
<evidence type="ECO:0000256" key="3">
    <source>
        <dbReference type="ARBA" id="ARBA00022448"/>
    </source>
</evidence>
<dbReference type="InterPro" id="IPR036259">
    <property type="entry name" value="MFS_trans_sf"/>
</dbReference>
<keyword evidence="5 8" id="KW-0812">Transmembrane</keyword>
<feature type="transmembrane region" description="Helical" evidence="8">
    <location>
        <begin position="15"/>
        <end position="36"/>
    </location>
</feature>
<evidence type="ECO:0000256" key="1">
    <source>
        <dbReference type="ARBA" id="ARBA00004651"/>
    </source>
</evidence>
<evidence type="ECO:0000256" key="2">
    <source>
        <dbReference type="ARBA" id="ARBA00008537"/>
    </source>
</evidence>
<keyword evidence="6 8" id="KW-1133">Transmembrane helix</keyword>
<feature type="domain" description="Major facilitator superfamily (MFS) profile" evidence="9">
    <location>
        <begin position="18"/>
        <end position="466"/>
    </location>
</feature>
<feature type="transmembrane region" description="Helical" evidence="8">
    <location>
        <begin position="273"/>
        <end position="294"/>
    </location>
</feature>
<dbReference type="CDD" id="cd17503">
    <property type="entry name" value="MFS_LmrB_MDR_like"/>
    <property type="match status" value="1"/>
</dbReference>
<comment type="similarity">
    <text evidence="2">Belongs to the major facilitator superfamily. EmrB family.</text>
</comment>
<dbReference type="AlphaFoldDB" id="A0A4T2C169"/>
<dbReference type="EMBL" id="QYRT01000012">
    <property type="protein sequence ID" value="TIH37419.1"/>
    <property type="molecule type" value="Genomic_DNA"/>
</dbReference>
<keyword evidence="4" id="KW-1003">Cell membrane</keyword>
<feature type="transmembrane region" description="Helical" evidence="8">
    <location>
        <begin position="371"/>
        <end position="390"/>
    </location>
</feature>
<feature type="transmembrane region" description="Helical" evidence="8">
    <location>
        <begin position="402"/>
        <end position="423"/>
    </location>
</feature>
<feature type="transmembrane region" description="Helical" evidence="8">
    <location>
        <begin position="338"/>
        <end position="359"/>
    </location>
</feature>
<proteinExistence type="inferred from homology"/>
<evidence type="ECO:0000313" key="10">
    <source>
        <dbReference type="EMBL" id="TIH37419.1"/>
    </source>
</evidence>
<gene>
    <name evidence="10" type="ORF">D4765_08420</name>
</gene>
<sequence>MTTTHAPAPVSARRLNLISLVLILGAIATILDATIVNIALDTLHDVFHASVAESQWVVTGYLLAYVAVVPVSGWASERFGARRVWMLAVAVFLVGSVLCGLAWNLPSLIGFRVLQGIGGGMVLPVTITLLTRAAGRDRIGRAIATIGIVGQLGPILGPIIGGSLITSVGWHWLFFINIPICLAALVLAPMFLPTGERDSARRLDLLGFLLLTPGVIALAYGISQIPDAAGFGAVEVWLPIAAGVILLGVFVLRSLRATRPALIDVRVFGRRSFGISSIITLLAGFSVYAIMFLLPLFYQQVRGDSVFTTGFLLIPQGVGTIVFILVNRRLAGRVDTRFVIAGGVILSMLGTLPFALAGASGGDALLLAGQFLQGFGMAAVSLPVMTLAFVSLSHAETPRGSAAYNLVKQVGAPFGVTVIAVILQHFSEGGASAAALSAAFNATFWWVLAFSAVPLALAFLLPKEPQRLTAKTDRNAEAVVAPA</sequence>
<comment type="subcellular location">
    <subcellularLocation>
        <location evidence="1">Cell membrane</location>
        <topology evidence="1">Multi-pass membrane protein</topology>
    </subcellularLocation>
</comment>
<dbReference type="PRINTS" id="PR01036">
    <property type="entry name" value="TCRTETB"/>
</dbReference>
<dbReference type="Pfam" id="PF07690">
    <property type="entry name" value="MFS_1"/>
    <property type="match status" value="1"/>
</dbReference>
<keyword evidence="7 8" id="KW-0472">Membrane</keyword>
<evidence type="ECO:0000256" key="6">
    <source>
        <dbReference type="ARBA" id="ARBA00022989"/>
    </source>
</evidence>
<dbReference type="InterPro" id="IPR011701">
    <property type="entry name" value="MFS"/>
</dbReference>
<keyword evidence="11" id="KW-1185">Reference proteome</keyword>
<reference evidence="10 11" key="1">
    <citation type="journal article" date="2019" name="Microorganisms">
        <title>Systematic Affiliation and Genome Analysis of Subtercola vilae DB165(T) with Particular Emphasis on Cold Adaptation of an Isolate from a High-Altitude Cold Volcano Lake.</title>
        <authorList>
            <person name="Villalobos A.S."/>
            <person name="Wiese J."/>
            <person name="Imhoff J.F."/>
            <person name="Dorador C."/>
            <person name="Keller A."/>
            <person name="Hentschel U."/>
        </authorList>
    </citation>
    <scope>NUCLEOTIDE SEQUENCE [LARGE SCALE GENOMIC DNA]</scope>
    <source>
        <strain evidence="10 11">DB165</strain>
    </source>
</reference>
<dbReference type="PANTHER" id="PTHR42718:SF9">
    <property type="entry name" value="MAJOR FACILITATOR SUPERFAMILY MULTIDRUG TRANSPORTER MFSC"/>
    <property type="match status" value="1"/>
</dbReference>
<keyword evidence="3" id="KW-0813">Transport</keyword>
<dbReference type="InterPro" id="IPR004638">
    <property type="entry name" value="EmrB-like"/>
</dbReference>
<dbReference type="PANTHER" id="PTHR42718">
    <property type="entry name" value="MAJOR FACILITATOR SUPERFAMILY MULTIDRUG TRANSPORTER MFSC"/>
    <property type="match status" value="1"/>
</dbReference>
<feature type="transmembrane region" description="Helical" evidence="8">
    <location>
        <begin position="142"/>
        <end position="165"/>
    </location>
</feature>
<feature type="transmembrane region" description="Helical" evidence="8">
    <location>
        <begin position="56"/>
        <end position="75"/>
    </location>
</feature>
<dbReference type="RefSeq" id="WP_136641843.1">
    <property type="nucleotide sequence ID" value="NZ_QYRT01000012.1"/>
</dbReference>
<organism evidence="10 11">
    <name type="scientific">Subtercola vilae</name>
    <dbReference type="NCBI Taxonomy" id="2056433"/>
    <lineage>
        <taxon>Bacteria</taxon>
        <taxon>Bacillati</taxon>
        <taxon>Actinomycetota</taxon>
        <taxon>Actinomycetes</taxon>
        <taxon>Micrococcales</taxon>
        <taxon>Microbacteriaceae</taxon>
        <taxon>Subtercola</taxon>
    </lineage>
</organism>
<evidence type="ECO:0000256" key="4">
    <source>
        <dbReference type="ARBA" id="ARBA00022475"/>
    </source>
</evidence>
<dbReference type="Gene3D" id="1.20.1250.20">
    <property type="entry name" value="MFS general substrate transporter like domains"/>
    <property type="match status" value="1"/>
</dbReference>